<feature type="transmembrane region" description="Helical" evidence="1">
    <location>
        <begin position="79"/>
        <end position="107"/>
    </location>
</feature>
<dbReference type="Proteomes" id="UP000198406">
    <property type="component" value="Unassembled WGS sequence"/>
</dbReference>
<feature type="transmembrane region" description="Helical" evidence="1">
    <location>
        <begin position="142"/>
        <end position="162"/>
    </location>
</feature>
<dbReference type="OrthoDB" id="5586934at2759"/>
<dbReference type="PANTHER" id="PTHR33802:SF1">
    <property type="entry name" value="XK-RELATED PROTEIN"/>
    <property type="match status" value="1"/>
</dbReference>
<dbReference type="PANTHER" id="PTHR33802">
    <property type="entry name" value="SI:CH211-161H7.5-RELATED"/>
    <property type="match status" value="1"/>
</dbReference>
<protein>
    <submittedName>
        <fullName evidence="2">Uncharacterized protein</fullName>
    </submittedName>
</protein>
<organism evidence="2 3">
    <name type="scientific">Fistulifera solaris</name>
    <name type="common">Oleaginous diatom</name>
    <dbReference type="NCBI Taxonomy" id="1519565"/>
    <lineage>
        <taxon>Eukaryota</taxon>
        <taxon>Sar</taxon>
        <taxon>Stramenopiles</taxon>
        <taxon>Ochrophyta</taxon>
        <taxon>Bacillariophyta</taxon>
        <taxon>Bacillariophyceae</taxon>
        <taxon>Bacillariophycidae</taxon>
        <taxon>Naviculales</taxon>
        <taxon>Naviculaceae</taxon>
        <taxon>Fistulifera</taxon>
    </lineage>
</organism>
<gene>
    <name evidence="2" type="ORF">FisN_19Hh070</name>
</gene>
<evidence type="ECO:0000256" key="1">
    <source>
        <dbReference type="SAM" id="Phobius"/>
    </source>
</evidence>
<keyword evidence="1" id="KW-1133">Transmembrane helix</keyword>
<dbReference type="InParanoid" id="A0A1Z5JZP2"/>
<name>A0A1Z5JZP2_FISSO</name>
<proteinExistence type="predicted"/>
<accession>A0A1Z5JZP2</accession>
<feature type="transmembrane region" description="Helical" evidence="1">
    <location>
        <begin position="119"/>
        <end position="136"/>
    </location>
</feature>
<reference evidence="2 3" key="1">
    <citation type="journal article" date="2015" name="Plant Cell">
        <title>Oil accumulation by the oleaginous diatom Fistulifera solaris as revealed by the genome and transcriptome.</title>
        <authorList>
            <person name="Tanaka T."/>
            <person name="Maeda Y."/>
            <person name="Veluchamy A."/>
            <person name="Tanaka M."/>
            <person name="Abida H."/>
            <person name="Marechal E."/>
            <person name="Bowler C."/>
            <person name="Muto M."/>
            <person name="Sunaga Y."/>
            <person name="Tanaka M."/>
            <person name="Yoshino T."/>
            <person name="Taniguchi T."/>
            <person name="Fukuda Y."/>
            <person name="Nemoto M."/>
            <person name="Matsumoto M."/>
            <person name="Wong P.S."/>
            <person name="Aburatani S."/>
            <person name="Fujibuchi W."/>
        </authorList>
    </citation>
    <scope>NUCLEOTIDE SEQUENCE [LARGE SCALE GENOMIC DNA]</scope>
    <source>
        <strain evidence="2 3">JPCC DA0580</strain>
    </source>
</reference>
<dbReference type="EMBL" id="BDSP01000137">
    <property type="protein sequence ID" value="GAX19495.1"/>
    <property type="molecule type" value="Genomic_DNA"/>
</dbReference>
<feature type="transmembrane region" description="Helical" evidence="1">
    <location>
        <begin position="224"/>
        <end position="245"/>
    </location>
</feature>
<sequence length="321" mass="34597">MTAALETLNNPALVVSAGAAAVSVLPAFEQACLSGRIPWSVLKTSNALLFLLNVLATSRPGRLDGESTDLKMLPRVRPLVFPAGWAFAIWGPIFAGEFMSSVGALFVKSRSRTALSLSKIWPAFMVAQICQILWTAAFRKKYMANASSAVIAPLFLTMTAYALSRAHRAYSLSRPLGVAAYLLFGLPLTLHFGWMCAASLLNWNGSVYAVLFRNNPRKKKGEEAVAILRWLGHGSAVLASGLGLICTVARQAPLFGAVISWALFACADTLQKWSLDKKLSVQKKDIDLQFQLCRWGAIMSMVASVFTSGTVTANSLHAASP</sequence>
<evidence type="ECO:0000313" key="2">
    <source>
        <dbReference type="EMBL" id="GAX19495.1"/>
    </source>
</evidence>
<evidence type="ECO:0000313" key="3">
    <source>
        <dbReference type="Proteomes" id="UP000198406"/>
    </source>
</evidence>
<comment type="caution">
    <text evidence="2">The sequence shown here is derived from an EMBL/GenBank/DDBJ whole genome shotgun (WGS) entry which is preliminary data.</text>
</comment>
<keyword evidence="3" id="KW-1185">Reference proteome</keyword>
<keyword evidence="1" id="KW-0472">Membrane</keyword>
<keyword evidence="1" id="KW-0812">Transmembrane</keyword>
<dbReference type="AlphaFoldDB" id="A0A1Z5JZP2"/>